<sequence>MHLLVRNQKLVSKYTASHNLRPNQCCFSMLVSDMSLACLDCPTEYNFVIFRDSHSIFDVRIRTLGCFICCSTAPITFHEPSWSPVQVACRLDSKQTSILTLTLACTSDADAIPFVTWTHSQAVCRSPILDDNCQGVDCCRLIDA</sequence>
<evidence type="ECO:0000313" key="2">
    <source>
        <dbReference type="Proteomes" id="UP000054485"/>
    </source>
</evidence>
<accession>A0A0D0A270</accession>
<dbReference type="Proteomes" id="UP000054485">
    <property type="component" value="Unassembled WGS sequence"/>
</dbReference>
<protein>
    <submittedName>
        <fullName evidence="1">Uncharacterized protein</fullName>
    </submittedName>
</protein>
<reference evidence="2" key="2">
    <citation type="submission" date="2015-01" db="EMBL/GenBank/DDBJ databases">
        <title>Evolutionary Origins and Diversification of the Mycorrhizal Mutualists.</title>
        <authorList>
            <consortium name="DOE Joint Genome Institute"/>
            <consortium name="Mycorrhizal Genomics Consortium"/>
            <person name="Kohler A."/>
            <person name="Kuo A."/>
            <person name="Nagy L.G."/>
            <person name="Floudas D."/>
            <person name="Copeland A."/>
            <person name="Barry K.W."/>
            <person name="Cichocki N."/>
            <person name="Veneault-Fourrey C."/>
            <person name="LaButti K."/>
            <person name="Lindquist E.A."/>
            <person name="Lipzen A."/>
            <person name="Lundell T."/>
            <person name="Morin E."/>
            <person name="Murat C."/>
            <person name="Riley R."/>
            <person name="Ohm R."/>
            <person name="Sun H."/>
            <person name="Tunlid A."/>
            <person name="Henrissat B."/>
            <person name="Grigoriev I.V."/>
            <person name="Hibbett D.S."/>
            <person name="Martin F."/>
        </authorList>
    </citation>
    <scope>NUCLEOTIDE SEQUENCE [LARGE SCALE GENOMIC DNA]</scope>
    <source>
        <strain evidence="2">UH-Slu-Lm8-n1</strain>
    </source>
</reference>
<gene>
    <name evidence="1" type="ORF">CY34DRAFT_163691</name>
</gene>
<proteinExistence type="predicted"/>
<dbReference type="HOGENOM" id="CLU_1797722_0_0_1"/>
<dbReference type="InParanoid" id="A0A0D0A270"/>
<keyword evidence="2" id="KW-1185">Reference proteome</keyword>
<evidence type="ECO:0000313" key="1">
    <source>
        <dbReference type="EMBL" id="KIK32274.1"/>
    </source>
</evidence>
<dbReference type="AlphaFoldDB" id="A0A0D0A270"/>
<dbReference type="OrthoDB" id="10352349at2759"/>
<name>A0A0D0A270_9AGAM</name>
<organism evidence="1 2">
    <name type="scientific">Suillus luteus UH-Slu-Lm8-n1</name>
    <dbReference type="NCBI Taxonomy" id="930992"/>
    <lineage>
        <taxon>Eukaryota</taxon>
        <taxon>Fungi</taxon>
        <taxon>Dikarya</taxon>
        <taxon>Basidiomycota</taxon>
        <taxon>Agaricomycotina</taxon>
        <taxon>Agaricomycetes</taxon>
        <taxon>Agaricomycetidae</taxon>
        <taxon>Boletales</taxon>
        <taxon>Suillineae</taxon>
        <taxon>Suillaceae</taxon>
        <taxon>Suillus</taxon>
    </lineage>
</organism>
<dbReference type="EMBL" id="KN836309">
    <property type="protein sequence ID" value="KIK32274.1"/>
    <property type="molecule type" value="Genomic_DNA"/>
</dbReference>
<reference evidence="1 2" key="1">
    <citation type="submission" date="2014-04" db="EMBL/GenBank/DDBJ databases">
        <authorList>
            <consortium name="DOE Joint Genome Institute"/>
            <person name="Kuo A."/>
            <person name="Ruytinx J."/>
            <person name="Rineau F."/>
            <person name="Colpaert J."/>
            <person name="Kohler A."/>
            <person name="Nagy L.G."/>
            <person name="Floudas D."/>
            <person name="Copeland A."/>
            <person name="Barry K.W."/>
            <person name="Cichocki N."/>
            <person name="Veneault-Fourrey C."/>
            <person name="LaButti K."/>
            <person name="Lindquist E.A."/>
            <person name="Lipzen A."/>
            <person name="Lundell T."/>
            <person name="Morin E."/>
            <person name="Murat C."/>
            <person name="Sun H."/>
            <person name="Tunlid A."/>
            <person name="Henrissat B."/>
            <person name="Grigoriev I.V."/>
            <person name="Hibbett D.S."/>
            <person name="Martin F."/>
            <person name="Nordberg H.P."/>
            <person name="Cantor M.N."/>
            <person name="Hua S.X."/>
        </authorList>
    </citation>
    <scope>NUCLEOTIDE SEQUENCE [LARGE SCALE GENOMIC DNA]</scope>
    <source>
        <strain evidence="1 2">UH-Slu-Lm8-n1</strain>
    </source>
</reference>